<organism evidence="1 2">
    <name type="scientific">Glomus cerebriforme</name>
    <dbReference type="NCBI Taxonomy" id="658196"/>
    <lineage>
        <taxon>Eukaryota</taxon>
        <taxon>Fungi</taxon>
        <taxon>Fungi incertae sedis</taxon>
        <taxon>Mucoromycota</taxon>
        <taxon>Glomeromycotina</taxon>
        <taxon>Glomeromycetes</taxon>
        <taxon>Glomerales</taxon>
        <taxon>Glomeraceae</taxon>
        <taxon>Glomus</taxon>
    </lineage>
</organism>
<accession>A0A397SHI3</accession>
<keyword evidence="2" id="KW-1185">Reference proteome</keyword>
<gene>
    <name evidence="1" type="ORF">C1645_833860</name>
</gene>
<comment type="caution">
    <text evidence="1">The sequence shown here is derived from an EMBL/GenBank/DDBJ whole genome shotgun (WGS) entry which is preliminary data.</text>
</comment>
<sequence length="178" mass="20911">MAFQAQLPFEIICELLDFKKINNELIYRIDFDAEIVKHIVLTRIDYGCLGPFYNIVILELDANPNSDEEILHVAKAYKEDFELENHSYLNIVANEAIFCRLIKYWHVYFGFDEILETFGIRFIKQNISGNVINKTNLNNQIKAFQNERKRIDLLMSEYLNDHSVSHGEQAVNLYKESL</sequence>
<dbReference type="Proteomes" id="UP000265703">
    <property type="component" value="Unassembled WGS sequence"/>
</dbReference>
<dbReference type="AlphaFoldDB" id="A0A397SHI3"/>
<protein>
    <submittedName>
        <fullName evidence="1">Uncharacterized protein</fullName>
    </submittedName>
</protein>
<proteinExistence type="predicted"/>
<name>A0A397SHI3_9GLOM</name>
<evidence type="ECO:0000313" key="1">
    <source>
        <dbReference type="EMBL" id="RIA83427.1"/>
    </source>
</evidence>
<reference evidence="1 2" key="1">
    <citation type="submission" date="2018-06" db="EMBL/GenBank/DDBJ databases">
        <title>Comparative genomics reveals the genomic features of Rhizophagus irregularis, R. cerebriforme, R. diaphanum and Gigaspora rosea, and their symbiotic lifestyle signature.</title>
        <authorList>
            <person name="Morin E."/>
            <person name="San Clemente H."/>
            <person name="Chen E.C.H."/>
            <person name="De La Providencia I."/>
            <person name="Hainaut M."/>
            <person name="Kuo A."/>
            <person name="Kohler A."/>
            <person name="Murat C."/>
            <person name="Tang N."/>
            <person name="Roy S."/>
            <person name="Loubradou J."/>
            <person name="Henrissat B."/>
            <person name="Grigoriev I.V."/>
            <person name="Corradi N."/>
            <person name="Roux C."/>
            <person name="Martin F.M."/>
        </authorList>
    </citation>
    <scope>NUCLEOTIDE SEQUENCE [LARGE SCALE GENOMIC DNA]</scope>
    <source>
        <strain evidence="1 2">DAOM 227022</strain>
    </source>
</reference>
<dbReference type="OrthoDB" id="2383622at2759"/>
<evidence type="ECO:0000313" key="2">
    <source>
        <dbReference type="Proteomes" id="UP000265703"/>
    </source>
</evidence>
<dbReference type="EMBL" id="QKYT01000573">
    <property type="protein sequence ID" value="RIA83427.1"/>
    <property type="molecule type" value="Genomic_DNA"/>
</dbReference>